<name>A0ABR1WTW4_9PEZI</name>
<comment type="caution">
    <text evidence="8">The sequence shown here is derived from an EMBL/GenBank/DDBJ whole genome shotgun (WGS) entry which is preliminary data.</text>
</comment>
<feature type="domain" description="Tyrosine-protein phosphatase" evidence="7">
    <location>
        <begin position="99"/>
        <end position="246"/>
    </location>
</feature>
<accession>A0ABR1WTW4</accession>
<evidence type="ECO:0000256" key="4">
    <source>
        <dbReference type="ARBA" id="ARBA00047342"/>
    </source>
</evidence>
<keyword evidence="6" id="KW-1133">Transmembrane helix</keyword>
<comment type="catalytic activity">
    <reaction evidence="5">
        <text>1,5-bis(diphospho)-1D-myo-inositol 2,3,4,6-tetrakisphosphate + H2O = 1-diphospho-1D-myo-inositol 2,3,4,5,6-pentakisphosphate + phosphate + 2 H(+)</text>
        <dbReference type="Rhea" id="RHEA:79699"/>
        <dbReference type="ChEBI" id="CHEBI:15377"/>
        <dbReference type="ChEBI" id="CHEBI:15378"/>
        <dbReference type="ChEBI" id="CHEBI:43474"/>
        <dbReference type="ChEBI" id="CHEBI:74946"/>
        <dbReference type="ChEBI" id="CHEBI:77983"/>
        <dbReference type="EC" id="3.6.1.52"/>
    </reaction>
    <physiologicalReaction direction="left-to-right" evidence="5">
        <dbReference type="Rhea" id="RHEA:79700"/>
    </physiologicalReaction>
</comment>
<dbReference type="PROSITE" id="PS00383">
    <property type="entry name" value="TYR_PHOSPHATASE_1"/>
    <property type="match status" value="1"/>
</dbReference>
<dbReference type="Proteomes" id="UP001480595">
    <property type="component" value="Unassembled WGS sequence"/>
</dbReference>
<dbReference type="Gene3D" id="3.90.190.10">
    <property type="entry name" value="Protein tyrosine phosphatase superfamily"/>
    <property type="match status" value="1"/>
</dbReference>
<keyword evidence="6" id="KW-0472">Membrane</keyword>
<gene>
    <name evidence="8" type="ORF">PG994_001565</name>
</gene>
<evidence type="ECO:0000256" key="5">
    <source>
        <dbReference type="ARBA" id="ARBA00047927"/>
    </source>
</evidence>
<evidence type="ECO:0000256" key="2">
    <source>
        <dbReference type="ARBA" id="ARBA00022801"/>
    </source>
</evidence>
<reference evidence="8 9" key="1">
    <citation type="submission" date="2023-01" db="EMBL/GenBank/DDBJ databases">
        <title>Analysis of 21 Apiospora genomes using comparative genomics revels a genus with tremendous synthesis potential of carbohydrate active enzymes and secondary metabolites.</title>
        <authorList>
            <person name="Sorensen T."/>
        </authorList>
    </citation>
    <scope>NUCLEOTIDE SEQUENCE [LARGE SCALE GENOMIC DNA]</scope>
    <source>
        <strain evidence="8 9">CBS 135458</strain>
    </source>
</reference>
<proteinExistence type="inferred from homology"/>
<dbReference type="InterPro" id="IPR020422">
    <property type="entry name" value="TYR_PHOSPHATASE_DUAL_dom"/>
</dbReference>
<dbReference type="EC" id="3.6.1.52" evidence="1"/>
<dbReference type="EMBL" id="JAQQWL010000002">
    <property type="protein sequence ID" value="KAK8086591.1"/>
    <property type="molecule type" value="Genomic_DNA"/>
</dbReference>
<evidence type="ECO:0000256" key="3">
    <source>
        <dbReference type="ARBA" id="ARBA00044949"/>
    </source>
</evidence>
<comment type="similarity">
    <text evidence="3">Belongs to the protein-tyrosine phosphatase family. Atypical dual-specificity phosphatase Siw14-like subfamily.</text>
</comment>
<dbReference type="InterPro" id="IPR004861">
    <property type="entry name" value="Siw14-like"/>
</dbReference>
<comment type="catalytic activity">
    <reaction evidence="4">
        <text>5-diphospho-1D-myo-inositol 1,2,3,4,6-pentakisphosphate + H2O = 1D-myo-inositol hexakisphosphate + phosphate + H(+)</text>
        <dbReference type="Rhea" id="RHEA:22384"/>
        <dbReference type="ChEBI" id="CHEBI:15377"/>
        <dbReference type="ChEBI" id="CHEBI:15378"/>
        <dbReference type="ChEBI" id="CHEBI:43474"/>
        <dbReference type="ChEBI" id="CHEBI:58130"/>
        <dbReference type="ChEBI" id="CHEBI:58628"/>
        <dbReference type="EC" id="3.6.1.52"/>
    </reaction>
    <physiologicalReaction direction="left-to-right" evidence="4">
        <dbReference type="Rhea" id="RHEA:22385"/>
    </physiologicalReaction>
</comment>
<keyword evidence="2" id="KW-0378">Hydrolase</keyword>
<dbReference type="PROSITE" id="PS50054">
    <property type="entry name" value="TYR_PHOSPHATASE_DUAL"/>
    <property type="match status" value="1"/>
</dbReference>
<keyword evidence="9" id="KW-1185">Reference proteome</keyword>
<evidence type="ECO:0000256" key="1">
    <source>
        <dbReference type="ARBA" id="ARBA00012527"/>
    </source>
</evidence>
<dbReference type="SUPFAM" id="SSF52799">
    <property type="entry name" value="(Phosphotyrosine protein) phosphatases II"/>
    <property type="match status" value="1"/>
</dbReference>
<evidence type="ECO:0000259" key="7">
    <source>
        <dbReference type="PROSITE" id="PS50054"/>
    </source>
</evidence>
<evidence type="ECO:0000256" key="6">
    <source>
        <dbReference type="SAM" id="Phobius"/>
    </source>
</evidence>
<dbReference type="PANTHER" id="PTHR31126:SF48">
    <property type="entry name" value="INOSITOL PHOSPHATASE SIW14"/>
    <property type="match status" value="1"/>
</dbReference>
<feature type="transmembrane region" description="Helical" evidence="6">
    <location>
        <begin position="257"/>
        <end position="276"/>
    </location>
</feature>
<evidence type="ECO:0000313" key="9">
    <source>
        <dbReference type="Proteomes" id="UP001480595"/>
    </source>
</evidence>
<organism evidence="8 9">
    <name type="scientific">Apiospora phragmitis</name>
    <dbReference type="NCBI Taxonomy" id="2905665"/>
    <lineage>
        <taxon>Eukaryota</taxon>
        <taxon>Fungi</taxon>
        <taxon>Dikarya</taxon>
        <taxon>Ascomycota</taxon>
        <taxon>Pezizomycotina</taxon>
        <taxon>Sordariomycetes</taxon>
        <taxon>Xylariomycetidae</taxon>
        <taxon>Amphisphaeriales</taxon>
        <taxon>Apiosporaceae</taxon>
        <taxon>Apiospora</taxon>
    </lineage>
</organism>
<sequence>MSELKDIQVLDCAKVQSLEPIISDHQVAIAPMATTQLCSQAIEAKEVLETPDVSLRQKHTLKIANRHVTCQVQTPQTPLANESIGISRALSSAVPLPMNFGCIIPGVFRSSYPQAQDLAYLRQLKLKTIVTLVQKDLPEGFQEFINGNGITHKVFDMVGTKKAEIPMGLMRSIMEIIADRRYHPLLIHCNHGKHRTGCVVGVYRKWSGWDTASVVAEYHKYAAPKARDSDVKYLNEFKLTSLKHVMTEKKPYGIRQFSFLTMVAAMSLVVWIMTLYCSSQTIIDPGKVRDQS</sequence>
<keyword evidence="6" id="KW-0812">Transmembrane</keyword>
<dbReference type="InterPro" id="IPR016130">
    <property type="entry name" value="Tyr_Pase_AS"/>
</dbReference>
<dbReference type="PANTHER" id="PTHR31126">
    <property type="entry name" value="TYROSINE-PROTEIN PHOSPHATASE"/>
    <property type="match status" value="1"/>
</dbReference>
<evidence type="ECO:0000313" key="8">
    <source>
        <dbReference type="EMBL" id="KAK8086591.1"/>
    </source>
</evidence>
<dbReference type="Pfam" id="PF03162">
    <property type="entry name" value="Y_phosphatase2"/>
    <property type="match status" value="1"/>
</dbReference>
<dbReference type="RefSeq" id="XP_066721115.1">
    <property type="nucleotide sequence ID" value="XM_066852974.1"/>
</dbReference>
<dbReference type="InterPro" id="IPR029021">
    <property type="entry name" value="Prot-tyrosine_phosphatase-like"/>
</dbReference>
<protein>
    <recommendedName>
        <fullName evidence="1">diphosphoinositol-polyphosphate diphosphatase</fullName>
        <ecNumber evidence="1">3.6.1.52</ecNumber>
    </recommendedName>
</protein>
<dbReference type="GeneID" id="92086037"/>